<keyword evidence="1" id="KW-0812">Transmembrane</keyword>
<protein>
    <submittedName>
        <fullName evidence="2">Uncharacterized protein</fullName>
    </submittedName>
</protein>
<dbReference type="Proteomes" id="UP001642464">
    <property type="component" value="Unassembled WGS sequence"/>
</dbReference>
<comment type="caution">
    <text evidence="2">The sequence shown here is derived from an EMBL/GenBank/DDBJ whole genome shotgun (WGS) entry which is preliminary data.</text>
</comment>
<keyword evidence="3" id="KW-1185">Reference proteome</keyword>
<keyword evidence="1" id="KW-0472">Membrane</keyword>
<evidence type="ECO:0000313" key="2">
    <source>
        <dbReference type="EMBL" id="CAK9090432.1"/>
    </source>
</evidence>
<keyword evidence="1" id="KW-1133">Transmembrane helix</keyword>
<sequence>MNPRDRQKAWILSGLKHLGAPIVLATVVALLFQVEGLDWANPVQHVETFSGKMSVTKAEMMEGRRAIPLDVELDPSRMNFLDNIGFSNALYWVCNSEPGSGFMSAPVCSTFVAVSRGSTLRSRTRPLGRTDSQAVRDGNLLAARAVLLCLLCSCKAMFWVLEQPGSSIMHLHPLFQRLMRLVTVHQLRVPMSRFGGPTKKPTLLFSSHQCIEGIQQFMVPERLQERQMTIRYRNGAGKWAFCGGPDLKKSQAYPPQFGIALAKTRTMYLKRNYSTAMKFLRRARHTTGDFDRRPRVNRQWTKMADLQPVIDFLSQSHK</sequence>
<proteinExistence type="predicted"/>
<reference evidence="2 3" key="1">
    <citation type="submission" date="2024-02" db="EMBL/GenBank/DDBJ databases">
        <authorList>
            <person name="Chen Y."/>
            <person name="Shah S."/>
            <person name="Dougan E. K."/>
            <person name="Thang M."/>
            <person name="Chan C."/>
        </authorList>
    </citation>
    <scope>NUCLEOTIDE SEQUENCE [LARGE SCALE GENOMIC DNA]</scope>
</reference>
<evidence type="ECO:0000313" key="3">
    <source>
        <dbReference type="Proteomes" id="UP001642464"/>
    </source>
</evidence>
<organism evidence="2 3">
    <name type="scientific">Durusdinium trenchii</name>
    <dbReference type="NCBI Taxonomy" id="1381693"/>
    <lineage>
        <taxon>Eukaryota</taxon>
        <taxon>Sar</taxon>
        <taxon>Alveolata</taxon>
        <taxon>Dinophyceae</taxon>
        <taxon>Suessiales</taxon>
        <taxon>Symbiodiniaceae</taxon>
        <taxon>Durusdinium</taxon>
    </lineage>
</organism>
<accession>A0ABP0QQ74</accession>
<feature type="transmembrane region" description="Helical" evidence="1">
    <location>
        <begin position="9"/>
        <end position="32"/>
    </location>
</feature>
<name>A0ABP0QQ74_9DINO</name>
<evidence type="ECO:0000256" key="1">
    <source>
        <dbReference type="SAM" id="Phobius"/>
    </source>
</evidence>
<dbReference type="EMBL" id="CAXAMM010040003">
    <property type="protein sequence ID" value="CAK9090432.1"/>
    <property type="molecule type" value="Genomic_DNA"/>
</dbReference>
<gene>
    <name evidence="2" type="ORF">SCF082_LOCUS42649</name>
</gene>